<dbReference type="Gene3D" id="1.10.287.110">
    <property type="entry name" value="DnaJ domain"/>
    <property type="match status" value="1"/>
</dbReference>
<name>A0A4Z1PKY7_9PEZI</name>
<dbReference type="PROSITE" id="PS50076">
    <property type="entry name" value="DNAJ_2"/>
    <property type="match status" value="1"/>
</dbReference>
<dbReference type="InterPro" id="IPR001623">
    <property type="entry name" value="DnaJ_domain"/>
</dbReference>
<dbReference type="PRINTS" id="PR00625">
    <property type="entry name" value="JDOMAIN"/>
</dbReference>
<comment type="caution">
    <text evidence="3">The sequence shown here is derived from an EMBL/GenBank/DDBJ whole genome shotgun (WGS) entry which is preliminary data.</text>
</comment>
<dbReference type="EMBL" id="SNSC02000007">
    <property type="protein sequence ID" value="TID22704.1"/>
    <property type="molecule type" value="Genomic_DNA"/>
</dbReference>
<sequence>MNHPSTTTHYTTLDISQNATQEEIKTAFRKLAIAHHLHKHATQKTKNHHTEIFKTIREASEWLTNPKLKERYNRELNARGKFDSLPFGQADPTRGERTTTAWDGGDGGWDSF</sequence>
<evidence type="ECO:0000313" key="4">
    <source>
        <dbReference type="Proteomes" id="UP000298493"/>
    </source>
</evidence>
<dbReference type="PANTHER" id="PTHR24074">
    <property type="entry name" value="CO-CHAPERONE PROTEIN DJLA"/>
    <property type="match status" value="1"/>
</dbReference>
<feature type="region of interest" description="Disordered" evidence="1">
    <location>
        <begin position="82"/>
        <end position="112"/>
    </location>
</feature>
<evidence type="ECO:0000256" key="1">
    <source>
        <dbReference type="SAM" id="MobiDB-lite"/>
    </source>
</evidence>
<evidence type="ECO:0000313" key="3">
    <source>
        <dbReference type="EMBL" id="TID22704.1"/>
    </source>
</evidence>
<dbReference type="SUPFAM" id="SSF46565">
    <property type="entry name" value="Chaperone J-domain"/>
    <property type="match status" value="1"/>
</dbReference>
<feature type="domain" description="J" evidence="2">
    <location>
        <begin position="8"/>
        <end position="76"/>
    </location>
</feature>
<dbReference type="STRING" id="86259.A0A4Z1PKY7"/>
<dbReference type="InterPro" id="IPR050817">
    <property type="entry name" value="DjlA_DnaK_co-chaperone"/>
</dbReference>
<proteinExistence type="predicted"/>
<dbReference type="InterPro" id="IPR036869">
    <property type="entry name" value="J_dom_sf"/>
</dbReference>
<accession>A0A4Z1PKY7</accession>
<evidence type="ECO:0000259" key="2">
    <source>
        <dbReference type="PROSITE" id="PS50076"/>
    </source>
</evidence>
<dbReference type="Pfam" id="PF00226">
    <property type="entry name" value="DnaJ"/>
    <property type="match status" value="1"/>
</dbReference>
<dbReference type="Proteomes" id="UP000298493">
    <property type="component" value="Unassembled WGS sequence"/>
</dbReference>
<dbReference type="CDD" id="cd06257">
    <property type="entry name" value="DnaJ"/>
    <property type="match status" value="1"/>
</dbReference>
<reference evidence="3 4" key="1">
    <citation type="submission" date="2019-04" db="EMBL/GenBank/DDBJ databases">
        <title>High contiguity whole genome sequence and gene annotation resource for two Venturia nashicola isolates.</title>
        <authorList>
            <person name="Prokchorchik M."/>
            <person name="Won K."/>
            <person name="Lee Y."/>
            <person name="Choi E.D."/>
            <person name="Segonzac C."/>
            <person name="Sohn K.H."/>
        </authorList>
    </citation>
    <scope>NUCLEOTIDE SEQUENCE [LARGE SCALE GENOMIC DNA]</scope>
    <source>
        <strain evidence="3 4">PRI2</strain>
    </source>
</reference>
<dbReference type="AlphaFoldDB" id="A0A4Z1PKY7"/>
<dbReference type="SMART" id="SM00271">
    <property type="entry name" value="DnaJ"/>
    <property type="match status" value="1"/>
</dbReference>
<gene>
    <name evidence="3" type="ORF">E6O75_ATG01878</name>
</gene>
<keyword evidence="4" id="KW-1185">Reference proteome</keyword>
<organism evidence="3 4">
    <name type="scientific">Venturia nashicola</name>
    <dbReference type="NCBI Taxonomy" id="86259"/>
    <lineage>
        <taxon>Eukaryota</taxon>
        <taxon>Fungi</taxon>
        <taxon>Dikarya</taxon>
        <taxon>Ascomycota</taxon>
        <taxon>Pezizomycotina</taxon>
        <taxon>Dothideomycetes</taxon>
        <taxon>Pleosporomycetidae</taxon>
        <taxon>Venturiales</taxon>
        <taxon>Venturiaceae</taxon>
        <taxon>Venturia</taxon>
    </lineage>
</organism>
<protein>
    <submittedName>
        <fullName evidence="3">Tetratricopeptide repeat protein</fullName>
    </submittedName>
</protein>